<keyword evidence="2 5" id="KW-0808">Transferase</keyword>
<dbReference type="GO" id="GO:0044027">
    <property type="term" value="P:negative regulation of gene expression via chromosomal CpG island methylation"/>
    <property type="evidence" value="ECO:0007669"/>
    <property type="project" value="TreeGrafter"/>
</dbReference>
<gene>
    <name evidence="9" type="ORF">CPQ89_01015</name>
    <name evidence="8" type="ORF">CPS94_07410</name>
</gene>
<accession>A0AAD0PBT5</accession>
<dbReference type="NCBIfam" id="TIGR00675">
    <property type="entry name" value="dcm"/>
    <property type="match status" value="1"/>
</dbReference>
<dbReference type="Proteomes" id="UP000250153">
    <property type="component" value="Chromosome"/>
</dbReference>
<dbReference type="PROSITE" id="PS51679">
    <property type="entry name" value="SAM_MT_C5"/>
    <property type="match status" value="1"/>
</dbReference>
<proteinExistence type="inferred from homology"/>
<protein>
    <recommendedName>
        <fullName evidence="7">Cytosine-specific methyltransferase</fullName>
        <ecNumber evidence="7">2.1.1.37</ecNumber>
    </recommendedName>
</protein>
<evidence type="ECO:0000256" key="2">
    <source>
        <dbReference type="ARBA" id="ARBA00022679"/>
    </source>
</evidence>
<dbReference type="EMBL" id="CP023566">
    <property type="protein sequence ID" value="AWZ39714.1"/>
    <property type="molecule type" value="Genomic_DNA"/>
</dbReference>
<organism evidence="8 11">
    <name type="scientific">Ligilactobacillus murinus</name>
    <dbReference type="NCBI Taxonomy" id="1622"/>
    <lineage>
        <taxon>Bacteria</taxon>
        <taxon>Bacillati</taxon>
        <taxon>Bacillota</taxon>
        <taxon>Bacilli</taxon>
        <taxon>Lactobacillales</taxon>
        <taxon>Lactobacillaceae</taxon>
        <taxon>Ligilactobacillus</taxon>
    </lineage>
</organism>
<dbReference type="PROSITE" id="PS00095">
    <property type="entry name" value="C5_MTASE_2"/>
    <property type="match status" value="1"/>
</dbReference>
<keyword evidence="3 5" id="KW-0949">S-adenosyl-L-methionine</keyword>
<dbReference type="InterPro" id="IPR029063">
    <property type="entry name" value="SAM-dependent_MTases_sf"/>
</dbReference>
<reference evidence="10 11" key="1">
    <citation type="submission" date="2017-09" db="EMBL/GenBank/DDBJ databases">
        <title>Predominant Lactobacillus spp. isolated from feces of mice subjected to short-term calorie restriction.</title>
        <authorList>
            <person name="Zhang C."/>
            <person name="Zhao L."/>
            <person name="Pan F."/>
        </authorList>
    </citation>
    <scope>NUCLEOTIDE SEQUENCE [LARGE SCALE GENOMIC DNA]</scope>
    <source>
        <strain evidence="9 10">CR141</strain>
        <strain evidence="8 11">CR147</strain>
    </source>
</reference>
<dbReference type="InterPro" id="IPR050390">
    <property type="entry name" value="C5-Methyltransferase"/>
</dbReference>
<evidence type="ECO:0000256" key="5">
    <source>
        <dbReference type="PROSITE-ProRule" id="PRU01016"/>
    </source>
</evidence>
<dbReference type="GO" id="GO:0003886">
    <property type="term" value="F:DNA (cytosine-5-)-methyltransferase activity"/>
    <property type="evidence" value="ECO:0007669"/>
    <property type="project" value="UniProtKB-EC"/>
</dbReference>
<evidence type="ECO:0000313" key="11">
    <source>
        <dbReference type="Proteomes" id="UP000250153"/>
    </source>
</evidence>
<evidence type="ECO:0000313" key="9">
    <source>
        <dbReference type="EMBL" id="AWZ39714.1"/>
    </source>
</evidence>
<dbReference type="EMBL" id="CP023565">
    <property type="protein sequence ID" value="AWZ38750.1"/>
    <property type="molecule type" value="Genomic_DNA"/>
</dbReference>
<evidence type="ECO:0000313" key="10">
    <source>
        <dbReference type="Proteomes" id="UP000250143"/>
    </source>
</evidence>
<dbReference type="EC" id="2.1.1.37" evidence="7"/>
<dbReference type="GO" id="GO:0003677">
    <property type="term" value="F:DNA binding"/>
    <property type="evidence" value="ECO:0007669"/>
    <property type="project" value="TreeGrafter"/>
</dbReference>
<dbReference type="GO" id="GO:0009307">
    <property type="term" value="P:DNA restriction-modification system"/>
    <property type="evidence" value="ECO:0007669"/>
    <property type="project" value="UniProtKB-KW"/>
</dbReference>
<dbReference type="GO" id="GO:0032259">
    <property type="term" value="P:methylation"/>
    <property type="evidence" value="ECO:0007669"/>
    <property type="project" value="UniProtKB-KW"/>
</dbReference>
<dbReference type="RefSeq" id="WP_112193351.1">
    <property type="nucleotide sequence ID" value="NZ_CP023565.1"/>
</dbReference>
<evidence type="ECO:0000256" key="3">
    <source>
        <dbReference type="ARBA" id="ARBA00022691"/>
    </source>
</evidence>
<evidence type="ECO:0000313" key="8">
    <source>
        <dbReference type="EMBL" id="AWZ38750.1"/>
    </source>
</evidence>
<dbReference type="REBASE" id="257881">
    <property type="entry name" value="M.Lmu147ORF7410P"/>
</dbReference>
<dbReference type="PANTHER" id="PTHR10629">
    <property type="entry name" value="CYTOSINE-SPECIFIC METHYLTRANSFERASE"/>
    <property type="match status" value="1"/>
</dbReference>
<sequence length="517" mass="59023">MPYAIDLFCGAGGFSEGIIQAGFDIVFSSDKSPMVKETYTNRHHQLGLIDGVDTHFELIDIKKLTADIIFKSINNLKYGNIFQRGTIDAIFGGPPCQGFSRLGKRDSKDPRNMLFHEYLRLIRDIMPKYVVMENVTGILDMHMLDFPSVIGDKIYSGQNLVKNILRNELSDLGYVLLDEKVLNAADFGVPQQRNRAIFLAYRKDMSPIKYPTPKKNSYVTVYDALGDLYTDKKYSTDFSKKSVLGRTRATNGKTLKRTAITNMELSKHDPSVIERFSLYKQGENSSKAIKRIKENGVDLKKIAPNLFLDSLYTLNLESNSLAIQRELSHLNLMTEKFTKTKWLQFTNKQLESLIYYDKYDQKNFTKTIHSLAQRLDTDHHKAYIFYAKVHDQLNLAVSDHEFSEMLKNGEIDDSIAKSIFTKKSIRTRLDENTVSPTMVTLPDDFIHPFFNRVLTVREMARLQSFDDSFEFLGKRTTGGSKRALETPQFTQVGNAVPPLLARAVAEEVHKAIKNNQE</sequence>
<evidence type="ECO:0000256" key="1">
    <source>
        <dbReference type="ARBA" id="ARBA00022603"/>
    </source>
</evidence>
<dbReference type="Gene3D" id="3.40.50.150">
    <property type="entry name" value="Vaccinia Virus protein VP39"/>
    <property type="match status" value="1"/>
</dbReference>
<comment type="catalytic activity">
    <reaction evidence="7">
        <text>a 2'-deoxycytidine in DNA + S-adenosyl-L-methionine = a 5-methyl-2'-deoxycytidine in DNA + S-adenosyl-L-homocysteine + H(+)</text>
        <dbReference type="Rhea" id="RHEA:13681"/>
        <dbReference type="Rhea" id="RHEA-COMP:11369"/>
        <dbReference type="Rhea" id="RHEA-COMP:11370"/>
        <dbReference type="ChEBI" id="CHEBI:15378"/>
        <dbReference type="ChEBI" id="CHEBI:57856"/>
        <dbReference type="ChEBI" id="CHEBI:59789"/>
        <dbReference type="ChEBI" id="CHEBI:85452"/>
        <dbReference type="ChEBI" id="CHEBI:85454"/>
        <dbReference type="EC" id="2.1.1.37"/>
    </reaction>
</comment>
<dbReference type="GeneID" id="48466967"/>
<feature type="active site" evidence="5">
    <location>
        <position position="96"/>
    </location>
</feature>
<dbReference type="PRINTS" id="PR00105">
    <property type="entry name" value="C5METTRFRASE"/>
</dbReference>
<keyword evidence="10" id="KW-1185">Reference proteome</keyword>
<comment type="similarity">
    <text evidence="5 6">Belongs to the class I-like SAM-binding methyltransferase superfamily. C5-methyltransferase family.</text>
</comment>
<keyword evidence="4" id="KW-0680">Restriction system</keyword>
<dbReference type="InterPro" id="IPR001525">
    <property type="entry name" value="C5_MeTfrase"/>
</dbReference>
<evidence type="ECO:0000256" key="7">
    <source>
        <dbReference type="RuleBase" id="RU000417"/>
    </source>
</evidence>
<name>A0AAD0PBT5_9LACO</name>
<dbReference type="Gene3D" id="3.90.120.10">
    <property type="entry name" value="DNA Methylase, subunit A, domain 2"/>
    <property type="match status" value="2"/>
</dbReference>
<dbReference type="Pfam" id="PF00145">
    <property type="entry name" value="DNA_methylase"/>
    <property type="match status" value="2"/>
</dbReference>
<dbReference type="PANTHER" id="PTHR10629:SF52">
    <property type="entry name" value="DNA (CYTOSINE-5)-METHYLTRANSFERASE 1"/>
    <property type="match status" value="1"/>
</dbReference>
<dbReference type="PROSITE" id="PS00094">
    <property type="entry name" value="C5_MTASE_1"/>
    <property type="match status" value="1"/>
</dbReference>
<dbReference type="InterPro" id="IPR031303">
    <property type="entry name" value="C5_meth_CS"/>
</dbReference>
<dbReference type="SUPFAM" id="SSF53335">
    <property type="entry name" value="S-adenosyl-L-methionine-dependent methyltransferases"/>
    <property type="match status" value="1"/>
</dbReference>
<keyword evidence="1 5" id="KW-0489">Methyltransferase</keyword>
<evidence type="ECO:0000256" key="6">
    <source>
        <dbReference type="RuleBase" id="RU000416"/>
    </source>
</evidence>
<evidence type="ECO:0000256" key="4">
    <source>
        <dbReference type="ARBA" id="ARBA00022747"/>
    </source>
</evidence>
<dbReference type="InterPro" id="IPR018117">
    <property type="entry name" value="C5_DNA_meth_AS"/>
</dbReference>
<dbReference type="AlphaFoldDB" id="A0AAD0PBT5"/>
<dbReference type="Proteomes" id="UP000250143">
    <property type="component" value="Chromosome"/>
</dbReference>
<dbReference type="KEGG" id="lmur:CPS94_07410"/>